<sequence>IIYSFGLYIDESCNQWQEYNLNPDFSDPSNVTQENMDGLEDTGKQLLQEKVVKRNLDTFDLEQAVETNAEALDR</sequence>
<keyword evidence="2" id="KW-1185">Reference proteome</keyword>
<name>V7ALP8_PHAVU</name>
<dbReference type="Gramene" id="ESW06439">
    <property type="protein sequence ID" value="ESW06439"/>
    <property type="gene ID" value="PHAVU_010G0478000g"/>
</dbReference>
<proteinExistence type="predicted"/>
<accession>V7ALP8</accession>
<gene>
    <name evidence="1" type="ORF">PHAVU_010G0478000g</name>
</gene>
<dbReference type="Proteomes" id="UP000000226">
    <property type="component" value="Chromosome 10"/>
</dbReference>
<organism evidence="1 2">
    <name type="scientific">Phaseolus vulgaris</name>
    <name type="common">Kidney bean</name>
    <name type="synonym">French bean</name>
    <dbReference type="NCBI Taxonomy" id="3885"/>
    <lineage>
        <taxon>Eukaryota</taxon>
        <taxon>Viridiplantae</taxon>
        <taxon>Streptophyta</taxon>
        <taxon>Embryophyta</taxon>
        <taxon>Tracheophyta</taxon>
        <taxon>Spermatophyta</taxon>
        <taxon>Magnoliopsida</taxon>
        <taxon>eudicotyledons</taxon>
        <taxon>Gunneridae</taxon>
        <taxon>Pentapetalae</taxon>
        <taxon>rosids</taxon>
        <taxon>fabids</taxon>
        <taxon>Fabales</taxon>
        <taxon>Fabaceae</taxon>
        <taxon>Papilionoideae</taxon>
        <taxon>50 kb inversion clade</taxon>
        <taxon>NPAAA clade</taxon>
        <taxon>indigoferoid/millettioid clade</taxon>
        <taxon>Phaseoleae</taxon>
        <taxon>Phaseolus</taxon>
    </lineage>
</organism>
<evidence type="ECO:0000313" key="1">
    <source>
        <dbReference type="EMBL" id="ESW06439.1"/>
    </source>
</evidence>
<reference evidence="2" key="1">
    <citation type="journal article" date="2014" name="Nat. Genet.">
        <title>A reference genome for common bean and genome-wide analysis of dual domestications.</title>
        <authorList>
            <person name="Schmutz J."/>
            <person name="McClean P.E."/>
            <person name="Mamidi S."/>
            <person name="Wu G.A."/>
            <person name="Cannon S.B."/>
            <person name="Grimwood J."/>
            <person name="Jenkins J."/>
            <person name="Shu S."/>
            <person name="Song Q."/>
            <person name="Chavarro C."/>
            <person name="Torres-Torres M."/>
            <person name="Geffroy V."/>
            <person name="Moghaddam S.M."/>
            <person name="Gao D."/>
            <person name="Abernathy B."/>
            <person name="Barry K."/>
            <person name="Blair M."/>
            <person name="Brick M.A."/>
            <person name="Chovatia M."/>
            <person name="Gepts P."/>
            <person name="Goodstein D.M."/>
            <person name="Gonzales M."/>
            <person name="Hellsten U."/>
            <person name="Hyten D.L."/>
            <person name="Jia G."/>
            <person name="Kelly J.D."/>
            <person name="Kudrna D."/>
            <person name="Lee R."/>
            <person name="Richard M.M."/>
            <person name="Miklas P.N."/>
            <person name="Osorno J.M."/>
            <person name="Rodrigues J."/>
            <person name="Thareau V."/>
            <person name="Urrea C.A."/>
            <person name="Wang M."/>
            <person name="Yu Y."/>
            <person name="Zhang M."/>
            <person name="Wing R.A."/>
            <person name="Cregan P.B."/>
            <person name="Rokhsar D.S."/>
            <person name="Jackson S.A."/>
        </authorList>
    </citation>
    <scope>NUCLEOTIDE SEQUENCE [LARGE SCALE GENOMIC DNA]</scope>
    <source>
        <strain evidence="2">cv. G19833</strain>
    </source>
</reference>
<dbReference type="EMBL" id="CM002297">
    <property type="protein sequence ID" value="ESW06439.1"/>
    <property type="molecule type" value="Genomic_DNA"/>
</dbReference>
<evidence type="ECO:0000313" key="2">
    <source>
        <dbReference type="Proteomes" id="UP000000226"/>
    </source>
</evidence>
<feature type="non-terminal residue" evidence="1">
    <location>
        <position position="1"/>
    </location>
</feature>
<dbReference type="AlphaFoldDB" id="V7ALP8"/>
<protein>
    <submittedName>
        <fullName evidence="1">Uncharacterized protein</fullName>
    </submittedName>
</protein>